<feature type="region of interest" description="Disordered" evidence="1">
    <location>
        <begin position="1"/>
        <end position="91"/>
    </location>
</feature>
<evidence type="ECO:0000313" key="3">
    <source>
        <dbReference type="Proteomes" id="UP001066276"/>
    </source>
</evidence>
<feature type="compositionally biased region" description="Basic and acidic residues" evidence="1">
    <location>
        <begin position="82"/>
        <end position="91"/>
    </location>
</feature>
<dbReference type="Proteomes" id="UP001066276">
    <property type="component" value="Chromosome 6"/>
</dbReference>
<name>A0AAV7R4T2_PLEWA</name>
<evidence type="ECO:0000313" key="2">
    <source>
        <dbReference type="EMBL" id="KAJ1146261.1"/>
    </source>
</evidence>
<proteinExistence type="predicted"/>
<feature type="compositionally biased region" description="Basic and acidic residues" evidence="1">
    <location>
        <begin position="22"/>
        <end position="41"/>
    </location>
</feature>
<organism evidence="2 3">
    <name type="scientific">Pleurodeles waltl</name>
    <name type="common">Iberian ribbed newt</name>
    <dbReference type="NCBI Taxonomy" id="8319"/>
    <lineage>
        <taxon>Eukaryota</taxon>
        <taxon>Metazoa</taxon>
        <taxon>Chordata</taxon>
        <taxon>Craniata</taxon>
        <taxon>Vertebrata</taxon>
        <taxon>Euteleostomi</taxon>
        <taxon>Amphibia</taxon>
        <taxon>Batrachia</taxon>
        <taxon>Caudata</taxon>
        <taxon>Salamandroidea</taxon>
        <taxon>Salamandridae</taxon>
        <taxon>Pleurodelinae</taxon>
        <taxon>Pleurodeles</taxon>
    </lineage>
</organism>
<comment type="caution">
    <text evidence="2">The sequence shown here is derived from an EMBL/GenBank/DDBJ whole genome shotgun (WGS) entry which is preliminary data.</text>
</comment>
<gene>
    <name evidence="2" type="ORF">NDU88_012539</name>
</gene>
<protein>
    <submittedName>
        <fullName evidence="2">Uncharacterized protein</fullName>
    </submittedName>
</protein>
<evidence type="ECO:0000256" key="1">
    <source>
        <dbReference type="SAM" id="MobiDB-lite"/>
    </source>
</evidence>
<feature type="compositionally biased region" description="Polar residues" evidence="1">
    <location>
        <begin position="42"/>
        <end position="55"/>
    </location>
</feature>
<sequence length="91" mass="9429">MRLASGPRAVSQGLHGQGAGGLHRDFPDLHLKNSKRSELRGHQTSLGGSQSSSCARGSLMAAAPRSAVGPRAVGRRAVGHSAVEKAHRSHC</sequence>
<dbReference type="EMBL" id="JANPWB010000010">
    <property type="protein sequence ID" value="KAJ1146261.1"/>
    <property type="molecule type" value="Genomic_DNA"/>
</dbReference>
<keyword evidence="3" id="KW-1185">Reference proteome</keyword>
<accession>A0AAV7R4T2</accession>
<reference evidence="2" key="1">
    <citation type="journal article" date="2022" name="bioRxiv">
        <title>Sequencing and chromosome-scale assembly of the giantPleurodeles waltlgenome.</title>
        <authorList>
            <person name="Brown T."/>
            <person name="Elewa A."/>
            <person name="Iarovenko S."/>
            <person name="Subramanian E."/>
            <person name="Araus A.J."/>
            <person name="Petzold A."/>
            <person name="Susuki M."/>
            <person name="Suzuki K.-i.T."/>
            <person name="Hayashi T."/>
            <person name="Toyoda A."/>
            <person name="Oliveira C."/>
            <person name="Osipova E."/>
            <person name="Leigh N.D."/>
            <person name="Simon A."/>
            <person name="Yun M.H."/>
        </authorList>
    </citation>
    <scope>NUCLEOTIDE SEQUENCE</scope>
    <source>
        <strain evidence="2">20211129_DDA</strain>
        <tissue evidence="2">Liver</tissue>
    </source>
</reference>
<dbReference type="AlphaFoldDB" id="A0AAV7R4T2"/>